<reference evidence="1 2" key="1">
    <citation type="journal article" date="2019" name="Int. J. Syst. Evol. Microbiol.">
        <title>The Global Catalogue of Microorganisms (GCM) 10K type strain sequencing project: providing services to taxonomists for standard genome sequencing and annotation.</title>
        <authorList>
            <consortium name="The Broad Institute Genomics Platform"/>
            <consortium name="The Broad Institute Genome Sequencing Center for Infectious Disease"/>
            <person name="Wu L."/>
            <person name="Ma J."/>
        </authorList>
    </citation>
    <scope>NUCLEOTIDE SEQUENCE [LARGE SCALE GENOMIC DNA]</scope>
    <source>
        <strain evidence="1 2">JCM 14545</strain>
    </source>
</reference>
<sequence length="278" mass="30014">MTTTAQDSTVDITEQDRLAEAVDSMVWWLQCAVEPIDPDLVVSDRYRYFTDDELELGKRVADDLLDEFVCTGAVGVRIMLERRLATRPVTAPAVDAVVDEPAADPLPVGPGRTVWSIPAYAPYVLPGPVLDEVLAWMDANGVVDDDVDVSATHEVRVDEHDGGLRTIAYHRGKQPRRYETPDLTLTPARVLLRTEPPVLPSIPDLTDLGEVIEQHPVTTAHFNTPLPIGSQICTTCTAAAGPSEPVVYPCPALVAAAAAAGAEVYPDDDQLDAVERAA</sequence>
<gene>
    <name evidence="1" type="ORF">GCM10009754_70770</name>
</gene>
<evidence type="ECO:0000313" key="2">
    <source>
        <dbReference type="Proteomes" id="UP001501116"/>
    </source>
</evidence>
<accession>A0ABN2SAS9</accession>
<dbReference type="EMBL" id="BAAANN010000038">
    <property type="protein sequence ID" value="GAA1983449.1"/>
    <property type="molecule type" value="Genomic_DNA"/>
</dbReference>
<dbReference type="RefSeq" id="WP_344429087.1">
    <property type="nucleotide sequence ID" value="NZ_BAAANN010000038.1"/>
</dbReference>
<dbReference type="Proteomes" id="UP001501116">
    <property type="component" value="Unassembled WGS sequence"/>
</dbReference>
<name>A0ABN2SAS9_9PSEU</name>
<organism evidence="1 2">
    <name type="scientific">Amycolatopsis minnesotensis</name>
    <dbReference type="NCBI Taxonomy" id="337894"/>
    <lineage>
        <taxon>Bacteria</taxon>
        <taxon>Bacillati</taxon>
        <taxon>Actinomycetota</taxon>
        <taxon>Actinomycetes</taxon>
        <taxon>Pseudonocardiales</taxon>
        <taxon>Pseudonocardiaceae</taxon>
        <taxon>Amycolatopsis</taxon>
    </lineage>
</organism>
<evidence type="ECO:0000313" key="1">
    <source>
        <dbReference type="EMBL" id="GAA1983449.1"/>
    </source>
</evidence>
<protein>
    <submittedName>
        <fullName evidence="1">Uncharacterized protein</fullName>
    </submittedName>
</protein>
<comment type="caution">
    <text evidence="1">The sequence shown here is derived from an EMBL/GenBank/DDBJ whole genome shotgun (WGS) entry which is preliminary data.</text>
</comment>
<proteinExistence type="predicted"/>
<keyword evidence="2" id="KW-1185">Reference proteome</keyword>